<evidence type="ECO:0000313" key="2">
    <source>
        <dbReference type="Proteomes" id="UP000287188"/>
    </source>
</evidence>
<reference evidence="2" key="1">
    <citation type="submission" date="2018-12" db="EMBL/GenBank/DDBJ databases">
        <title>Tengunoibacter tsumagoiensis gen. nov., sp. nov., Dictyobacter kobayashii sp. nov., D. alpinus sp. nov., and D. joshuensis sp. nov. and description of Dictyobacteraceae fam. nov. within the order Ktedonobacterales isolated from Tengu-no-mugimeshi.</title>
        <authorList>
            <person name="Wang C.M."/>
            <person name="Zheng Y."/>
            <person name="Sakai Y."/>
            <person name="Toyoda A."/>
            <person name="Minakuchi Y."/>
            <person name="Abe K."/>
            <person name="Yokota A."/>
            <person name="Yabe S."/>
        </authorList>
    </citation>
    <scope>NUCLEOTIDE SEQUENCE [LARGE SCALE GENOMIC DNA]</scope>
    <source>
        <strain evidence="2">Uno11</strain>
    </source>
</reference>
<proteinExistence type="predicted"/>
<keyword evidence="2" id="KW-1185">Reference proteome</keyword>
<dbReference type="Proteomes" id="UP000287188">
    <property type="component" value="Unassembled WGS sequence"/>
</dbReference>
<sequence>MAQLLTWKQDSVANWSGTERSPCYVCKARDSAEIVQALAIARERGLSVIAHGGA</sequence>
<name>A0A402AR22_9CHLR</name>
<protein>
    <recommendedName>
        <fullName evidence="3">FAD linked oxidase N-terminal domain-containing protein</fullName>
    </recommendedName>
</protein>
<dbReference type="RefSeq" id="WP_161977673.1">
    <property type="nucleotide sequence ID" value="NZ_BIFS01000001.1"/>
</dbReference>
<evidence type="ECO:0008006" key="3">
    <source>
        <dbReference type="Google" id="ProtNLM"/>
    </source>
</evidence>
<dbReference type="EMBL" id="BIFS01000001">
    <property type="protein sequence ID" value="GCE21554.1"/>
    <property type="molecule type" value="Genomic_DNA"/>
</dbReference>
<comment type="caution">
    <text evidence="1">The sequence shown here is derived from an EMBL/GenBank/DDBJ whole genome shotgun (WGS) entry which is preliminary data.</text>
</comment>
<organism evidence="1 2">
    <name type="scientific">Dictyobacter kobayashii</name>
    <dbReference type="NCBI Taxonomy" id="2014872"/>
    <lineage>
        <taxon>Bacteria</taxon>
        <taxon>Bacillati</taxon>
        <taxon>Chloroflexota</taxon>
        <taxon>Ktedonobacteria</taxon>
        <taxon>Ktedonobacterales</taxon>
        <taxon>Dictyobacteraceae</taxon>
        <taxon>Dictyobacter</taxon>
    </lineage>
</organism>
<accession>A0A402AR22</accession>
<evidence type="ECO:0000313" key="1">
    <source>
        <dbReference type="EMBL" id="GCE21554.1"/>
    </source>
</evidence>
<gene>
    <name evidence="1" type="ORF">KDK_53540</name>
</gene>
<dbReference type="AlphaFoldDB" id="A0A402AR22"/>